<feature type="region of interest" description="Disordered" evidence="1">
    <location>
        <begin position="181"/>
        <end position="201"/>
    </location>
</feature>
<evidence type="ECO:0000256" key="1">
    <source>
        <dbReference type="SAM" id="MobiDB-lite"/>
    </source>
</evidence>
<comment type="caution">
    <text evidence="2">The sequence shown here is derived from an EMBL/GenBank/DDBJ whole genome shotgun (WGS) entry which is preliminary data.</text>
</comment>
<evidence type="ECO:0000313" key="2">
    <source>
        <dbReference type="EMBL" id="OAK66072.1"/>
    </source>
</evidence>
<sequence>MKKPAFSFKAAFSDAARRRGSTAAKVLSSFRWANLFGFGKKKDSAPPSTPTEAPDRPPSAKSAASAAPVSAARQAVDEDEEMFGTGPIADARLRERARCEAIVCSAAGLRNPALARTIAFTGRMPRKEAIALLESTPAAASVDSRNQARADRNPRVGSPASGTAPVGHGAADRMHAALAAEMARTQGHAHDRAGTGTTEAL</sequence>
<protein>
    <submittedName>
        <fullName evidence="2">Uncharacterized protein</fullName>
    </submittedName>
</protein>
<evidence type="ECO:0000313" key="3">
    <source>
        <dbReference type="Proteomes" id="UP000077852"/>
    </source>
</evidence>
<feature type="compositionally biased region" description="Low complexity" evidence="1">
    <location>
        <begin position="59"/>
        <end position="74"/>
    </location>
</feature>
<reference evidence="2 3" key="1">
    <citation type="submission" date="2016-03" db="EMBL/GenBank/DDBJ databases">
        <title>Genome sequence of Variovorax paradoxus KB5.</title>
        <authorList>
            <person name="Jeong H."/>
            <person name="Hong C.E."/>
            <person name="Jo S.H."/>
            <person name="Park J.M."/>
        </authorList>
    </citation>
    <scope>NUCLEOTIDE SEQUENCE [LARGE SCALE GENOMIC DNA]</scope>
    <source>
        <strain evidence="2 3">KB5</strain>
    </source>
</reference>
<organism evidence="2 3">
    <name type="scientific">Variovorax paradoxus</name>
    <dbReference type="NCBI Taxonomy" id="34073"/>
    <lineage>
        <taxon>Bacteria</taxon>
        <taxon>Pseudomonadati</taxon>
        <taxon>Pseudomonadota</taxon>
        <taxon>Betaproteobacteria</taxon>
        <taxon>Burkholderiales</taxon>
        <taxon>Comamonadaceae</taxon>
        <taxon>Variovorax</taxon>
    </lineage>
</organism>
<dbReference type="RefSeq" id="WP_081266662.1">
    <property type="nucleotide sequence ID" value="NZ_LVHG01000027.1"/>
</dbReference>
<accession>A0AA91ICB2</accession>
<feature type="region of interest" description="Disordered" evidence="1">
    <location>
        <begin position="137"/>
        <end position="169"/>
    </location>
</feature>
<gene>
    <name evidence="2" type="ORF">A3K87_09920</name>
</gene>
<dbReference type="Proteomes" id="UP000077852">
    <property type="component" value="Unassembled WGS sequence"/>
</dbReference>
<feature type="region of interest" description="Disordered" evidence="1">
    <location>
        <begin position="38"/>
        <end position="79"/>
    </location>
</feature>
<name>A0AA91ICB2_VARPD</name>
<proteinExistence type="predicted"/>
<dbReference type="AlphaFoldDB" id="A0AA91ICB2"/>
<dbReference type="EMBL" id="LVHG01000027">
    <property type="protein sequence ID" value="OAK66072.1"/>
    <property type="molecule type" value="Genomic_DNA"/>
</dbReference>